<comment type="similarity">
    <text evidence="1">Belongs to the anaerobic coproporphyrinogen-III oxidase family. HemW subfamily.</text>
</comment>
<evidence type="ECO:0000313" key="5">
    <source>
        <dbReference type="Proteomes" id="UP001501153"/>
    </source>
</evidence>
<accession>A0ABP8I6Z9</accession>
<dbReference type="RefSeq" id="WP_345234898.1">
    <property type="nucleotide sequence ID" value="NZ_BAABGZ010000013.1"/>
</dbReference>
<dbReference type="PANTHER" id="PTHR13932">
    <property type="entry name" value="COPROPORPHYRINIGEN III OXIDASE"/>
    <property type="match status" value="1"/>
</dbReference>
<dbReference type="InterPro" id="IPR007197">
    <property type="entry name" value="rSAM"/>
</dbReference>
<dbReference type="SFLD" id="SFLDF00288">
    <property type="entry name" value="HemN-like__clustered_with_nucl"/>
    <property type="match status" value="1"/>
</dbReference>
<dbReference type="NCBIfam" id="TIGR00539">
    <property type="entry name" value="hemN_rel"/>
    <property type="match status" value="1"/>
</dbReference>
<evidence type="ECO:0000256" key="2">
    <source>
        <dbReference type="RuleBase" id="RU364116"/>
    </source>
</evidence>
<dbReference type="PANTHER" id="PTHR13932:SF5">
    <property type="entry name" value="RADICAL S-ADENOSYL METHIONINE DOMAIN-CONTAINING PROTEIN 1, MITOCHONDRIAL"/>
    <property type="match status" value="1"/>
</dbReference>
<dbReference type="Pfam" id="PF04055">
    <property type="entry name" value="Radical_SAM"/>
    <property type="match status" value="1"/>
</dbReference>
<gene>
    <name evidence="4" type="primary">hemW</name>
    <name evidence="4" type="ORF">GCM10023185_12640</name>
</gene>
<dbReference type="InterPro" id="IPR004559">
    <property type="entry name" value="HemW-like"/>
</dbReference>
<keyword evidence="2" id="KW-0408">Iron</keyword>
<comment type="function">
    <text evidence="2">Probably acts as a heme chaperone, transferring heme to an unknown acceptor. Binds one molecule of heme per monomer, possibly covalently. Binds 1 [4Fe-4S] cluster. The cluster is coordinated with 3 cysteines and an exchangeable S-adenosyl-L-methionine.</text>
</comment>
<keyword evidence="5" id="KW-1185">Reference proteome</keyword>
<dbReference type="SFLD" id="SFLDF00562">
    <property type="entry name" value="HemN-like__clustered_with_heat"/>
    <property type="match status" value="1"/>
</dbReference>
<dbReference type="SFLD" id="SFLDS00029">
    <property type="entry name" value="Radical_SAM"/>
    <property type="match status" value="1"/>
</dbReference>
<dbReference type="InterPro" id="IPR058240">
    <property type="entry name" value="rSAM_sf"/>
</dbReference>
<dbReference type="InterPro" id="IPR023404">
    <property type="entry name" value="rSAM_horseshoe"/>
</dbReference>
<dbReference type="InterPro" id="IPR034505">
    <property type="entry name" value="Coproporphyrinogen-III_oxidase"/>
</dbReference>
<proteinExistence type="inferred from homology"/>
<keyword evidence="2" id="KW-0479">Metal-binding</keyword>
<dbReference type="SFLD" id="SFLDG01082">
    <property type="entry name" value="B12-binding_domain_containing"/>
    <property type="match status" value="1"/>
</dbReference>
<protein>
    <recommendedName>
        <fullName evidence="2">Heme chaperone HemW</fullName>
    </recommendedName>
</protein>
<keyword evidence="2" id="KW-0143">Chaperone</keyword>
<keyword evidence="2" id="KW-0963">Cytoplasm</keyword>
<dbReference type="CDD" id="cd01335">
    <property type="entry name" value="Radical_SAM"/>
    <property type="match status" value="1"/>
</dbReference>
<comment type="subcellular location">
    <subcellularLocation>
        <location evidence="2">Cytoplasm</location>
    </subcellularLocation>
</comment>
<dbReference type="InterPro" id="IPR006638">
    <property type="entry name" value="Elp3/MiaA/NifB-like_rSAM"/>
</dbReference>
<comment type="caution">
    <text evidence="4">The sequence shown here is derived from an EMBL/GenBank/DDBJ whole genome shotgun (WGS) entry which is preliminary data.</text>
</comment>
<dbReference type="EMBL" id="BAABGZ010000013">
    <property type="protein sequence ID" value="GAA4352703.1"/>
    <property type="molecule type" value="Genomic_DNA"/>
</dbReference>
<dbReference type="SFLD" id="SFLDG01065">
    <property type="entry name" value="anaerobic_coproporphyrinogen-I"/>
    <property type="match status" value="1"/>
</dbReference>
<evidence type="ECO:0000256" key="1">
    <source>
        <dbReference type="ARBA" id="ARBA00006100"/>
    </source>
</evidence>
<dbReference type="SMART" id="SM00729">
    <property type="entry name" value="Elp3"/>
    <property type="match status" value="1"/>
</dbReference>
<dbReference type="SUPFAM" id="SSF102114">
    <property type="entry name" value="Radical SAM enzymes"/>
    <property type="match status" value="1"/>
</dbReference>
<sequence>MPGLYLHIPFCKQACHYCDFHFSTSLGLKQRLVQALVRELELRRDYLGPAPTLDTIYFGGGTPSLLSAAELEEIFAAIHRHFPVATQAEITLEANPDDLSAAKLAELAASPVNRLSIGLQSFHEPHLRLMNRAHTAGESTAAVQRAQDAGFDNISIDLIYGVPASGHHIWEADLANAFALGVPHVSAYALTIEPGTAFGHRVRKGTFIAPPDDFVATQFELLLAGMRTQGYEQYEISNFCQPGRESRHNGNYWRGVPYLGLGPSAHSYDGRNRQFTLANNPRYVEAVLERGEVPATVDELSATDRANEYLLTTLRTARGCDLAYLRDALGLDLPATRAPYLAELTARGLARLQGDVLTLTDAGKLLADHITLELFIAD</sequence>
<name>A0ABP8I6Z9_9BACT</name>
<keyword evidence="2" id="KW-0349">Heme</keyword>
<keyword evidence="2" id="KW-0411">Iron-sulfur</keyword>
<evidence type="ECO:0000313" key="4">
    <source>
        <dbReference type="EMBL" id="GAA4352703.1"/>
    </source>
</evidence>
<dbReference type="PROSITE" id="PS51918">
    <property type="entry name" value="RADICAL_SAM"/>
    <property type="match status" value="1"/>
</dbReference>
<dbReference type="InterPro" id="IPR010723">
    <property type="entry name" value="HemN_C"/>
</dbReference>
<reference evidence="5" key="1">
    <citation type="journal article" date="2019" name="Int. J. Syst. Evol. Microbiol.">
        <title>The Global Catalogue of Microorganisms (GCM) 10K type strain sequencing project: providing services to taxonomists for standard genome sequencing and annotation.</title>
        <authorList>
            <consortium name="The Broad Institute Genomics Platform"/>
            <consortium name="The Broad Institute Genome Sequencing Center for Infectious Disease"/>
            <person name="Wu L."/>
            <person name="Ma J."/>
        </authorList>
    </citation>
    <scope>NUCLEOTIDE SEQUENCE [LARGE SCALE GENOMIC DNA]</scope>
    <source>
        <strain evidence="5">JCM 17923</strain>
    </source>
</reference>
<evidence type="ECO:0000259" key="3">
    <source>
        <dbReference type="PROSITE" id="PS51918"/>
    </source>
</evidence>
<keyword evidence="2" id="KW-0949">S-adenosyl-L-methionine</keyword>
<dbReference type="Gene3D" id="3.80.30.20">
    <property type="entry name" value="tm_1862 like domain"/>
    <property type="match status" value="1"/>
</dbReference>
<dbReference type="Proteomes" id="UP001501153">
    <property type="component" value="Unassembled WGS sequence"/>
</dbReference>
<keyword evidence="2" id="KW-0004">4Fe-4S</keyword>
<feature type="domain" description="Radical SAM core" evidence="3">
    <location>
        <begin position="1"/>
        <end position="232"/>
    </location>
</feature>
<dbReference type="Pfam" id="PF06969">
    <property type="entry name" value="HemN_C"/>
    <property type="match status" value="1"/>
</dbReference>
<organism evidence="4 5">
    <name type="scientific">Hymenobacter saemangeumensis</name>
    <dbReference type="NCBI Taxonomy" id="1084522"/>
    <lineage>
        <taxon>Bacteria</taxon>
        <taxon>Pseudomonadati</taxon>
        <taxon>Bacteroidota</taxon>
        <taxon>Cytophagia</taxon>
        <taxon>Cytophagales</taxon>
        <taxon>Hymenobacteraceae</taxon>
        <taxon>Hymenobacter</taxon>
    </lineage>
</organism>